<keyword evidence="4" id="KW-1185">Reference proteome</keyword>
<reference evidence="4" key="2">
    <citation type="journal article" date="2019" name="Int. J. Syst. Evol. Microbiol.">
        <title>The Global Catalogue of Microorganisms (GCM) 10K type strain sequencing project: providing services to taxonomists for standard genome sequencing and annotation.</title>
        <authorList>
            <consortium name="The Broad Institute Genomics Platform"/>
            <consortium name="The Broad Institute Genome Sequencing Center for Infectious Disease"/>
            <person name="Wu L."/>
            <person name="Ma J."/>
        </authorList>
    </citation>
    <scope>NUCLEOTIDE SEQUENCE [LARGE SCALE GENOMIC DNA]</scope>
    <source>
        <strain evidence="4">CGMCC 1.15644</strain>
    </source>
</reference>
<dbReference type="Proteomes" id="UP000295684">
    <property type="component" value="Unassembled WGS sequence"/>
</dbReference>
<dbReference type="AlphaFoldDB" id="A0A4R2H6C7"/>
<evidence type="ECO:0000313" key="2">
    <source>
        <dbReference type="EMBL" id="TCO21649.1"/>
    </source>
</evidence>
<dbReference type="EMBL" id="SLWO01000007">
    <property type="protein sequence ID" value="TCO21649.1"/>
    <property type="molecule type" value="Genomic_DNA"/>
</dbReference>
<evidence type="ECO:0000313" key="4">
    <source>
        <dbReference type="Proteomes" id="UP000622648"/>
    </source>
</evidence>
<reference evidence="1" key="1">
    <citation type="journal article" date="2014" name="Int. J. Syst. Evol. Microbiol.">
        <title>Complete genome of a new Firmicutes species belonging to the dominant human colonic microbiota ('Ruminococcus bicirculans') reveals two chromosomes and a selective capacity to utilize plant glucans.</title>
        <authorList>
            <consortium name="NISC Comparative Sequencing Program"/>
            <person name="Wegmann U."/>
            <person name="Louis P."/>
            <person name="Goesmann A."/>
            <person name="Henrissat B."/>
            <person name="Duncan S.H."/>
            <person name="Flint H.J."/>
        </authorList>
    </citation>
    <scope>NUCLEOTIDE SEQUENCE</scope>
    <source>
        <strain evidence="1">CGMCC 1.15644</strain>
    </source>
</reference>
<dbReference type="OrthoDB" id="1442094at2"/>
<gene>
    <name evidence="2" type="ORF">EV200_107246</name>
    <name evidence="1" type="ORF">GCM10011413_02340</name>
</gene>
<comment type="caution">
    <text evidence="2">The sequence shown here is derived from an EMBL/GenBank/DDBJ whole genome shotgun (WGS) entry which is preliminary data.</text>
</comment>
<name>A0A4R2H6C7_9SPHI</name>
<sequence>MEKACIDINQLINVFSNYEGAVYQSDKLNCFYVDFGGKFARYNCLSLQKLKKVVEEINIEALLLDTHRADFELVTFNGCEHIYLLNALEIIALKDLLHGTFTMFNLNHMVNDCLYRLVY</sequence>
<evidence type="ECO:0000313" key="1">
    <source>
        <dbReference type="EMBL" id="GGE40116.1"/>
    </source>
</evidence>
<reference evidence="1" key="4">
    <citation type="submission" date="2024-05" db="EMBL/GenBank/DDBJ databases">
        <authorList>
            <person name="Sun Q."/>
            <person name="Zhou Y."/>
        </authorList>
    </citation>
    <scope>NUCLEOTIDE SEQUENCE</scope>
    <source>
        <strain evidence="1">CGMCC 1.15644</strain>
    </source>
</reference>
<evidence type="ECO:0000313" key="3">
    <source>
        <dbReference type="Proteomes" id="UP000295684"/>
    </source>
</evidence>
<reference evidence="2 3" key="3">
    <citation type="submission" date="2019-03" db="EMBL/GenBank/DDBJ databases">
        <title>Genomic Encyclopedia of Type Strains, Phase IV (KMG-IV): sequencing the most valuable type-strain genomes for metagenomic binning, comparative biology and taxonomic classification.</title>
        <authorList>
            <person name="Goeker M."/>
        </authorList>
    </citation>
    <scope>NUCLEOTIDE SEQUENCE [LARGE SCALE GENOMIC DNA]</scope>
    <source>
        <strain evidence="2 3">DSM 103236</strain>
    </source>
</reference>
<protein>
    <submittedName>
        <fullName evidence="2">Uncharacterized protein</fullName>
    </submittedName>
</protein>
<dbReference type="Proteomes" id="UP000622648">
    <property type="component" value="Unassembled WGS sequence"/>
</dbReference>
<proteinExistence type="predicted"/>
<dbReference type="RefSeq" id="WP_132535177.1">
    <property type="nucleotide sequence ID" value="NZ_BMJO01000001.1"/>
</dbReference>
<dbReference type="EMBL" id="BMJO01000001">
    <property type="protein sequence ID" value="GGE40116.1"/>
    <property type="molecule type" value="Genomic_DNA"/>
</dbReference>
<organism evidence="2 3">
    <name type="scientific">Pedobacter psychrotolerans</name>
    <dbReference type="NCBI Taxonomy" id="1843235"/>
    <lineage>
        <taxon>Bacteria</taxon>
        <taxon>Pseudomonadati</taxon>
        <taxon>Bacteroidota</taxon>
        <taxon>Sphingobacteriia</taxon>
        <taxon>Sphingobacteriales</taxon>
        <taxon>Sphingobacteriaceae</taxon>
        <taxon>Pedobacter</taxon>
    </lineage>
</organism>
<accession>A0A4R2H6C7</accession>